<protein>
    <submittedName>
        <fullName evidence="2">Unannotated protein</fullName>
    </submittedName>
</protein>
<proteinExistence type="predicted"/>
<dbReference type="Pfam" id="PF00731">
    <property type="entry name" value="AIRC"/>
    <property type="match status" value="1"/>
</dbReference>
<dbReference type="SMART" id="SM01001">
    <property type="entry name" value="AIRC"/>
    <property type="match status" value="1"/>
</dbReference>
<dbReference type="NCBIfam" id="NF033503">
    <property type="entry name" value="LarB"/>
    <property type="match status" value="1"/>
</dbReference>
<accession>A0A6J7NWD2</accession>
<feature type="domain" description="PurE" evidence="1">
    <location>
        <begin position="38"/>
        <end position="170"/>
    </location>
</feature>
<gene>
    <name evidence="2" type="ORF">UFOPK3967_01368</name>
</gene>
<dbReference type="GO" id="GO:0006189">
    <property type="term" value="P:'de novo' IMP biosynthetic process"/>
    <property type="evidence" value="ECO:0007669"/>
    <property type="project" value="InterPro"/>
</dbReference>
<dbReference type="SUPFAM" id="SSF52255">
    <property type="entry name" value="N5-CAIR mutase (phosphoribosylaminoimidazole carboxylase, PurE)"/>
    <property type="match status" value="1"/>
</dbReference>
<dbReference type="InterPro" id="IPR000031">
    <property type="entry name" value="PurE_dom"/>
</dbReference>
<dbReference type="EMBL" id="CAFBOS010000075">
    <property type="protein sequence ID" value="CAB4996575.1"/>
    <property type="molecule type" value="Genomic_DNA"/>
</dbReference>
<dbReference type="Gene3D" id="3.40.50.1970">
    <property type="match status" value="1"/>
</dbReference>
<organism evidence="2">
    <name type="scientific">freshwater metagenome</name>
    <dbReference type="NCBI Taxonomy" id="449393"/>
    <lineage>
        <taxon>unclassified sequences</taxon>
        <taxon>metagenomes</taxon>
        <taxon>ecological metagenomes</taxon>
    </lineage>
</organism>
<name>A0A6J7NWD2_9ZZZZ</name>
<evidence type="ECO:0000259" key="1">
    <source>
        <dbReference type="SMART" id="SM01001"/>
    </source>
</evidence>
<dbReference type="GO" id="GO:0016787">
    <property type="term" value="F:hydrolase activity"/>
    <property type="evidence" value="ECO:0007669"/>
    <property type="project" value="InterPro"/>
</dbReference>
<dbReference type="PANTHER" id="PTHR43064">
    <property type="entry name" value="PHOSPHORIBOSYLAMINOIMIDAZOLE CARBOXYLASE-RELATED"/>
    <property type="match status" value="1"/>
</dbReference>
<dbReference type="InterPro" id="IPR039476">
    <property type="entry name" value="P2CMN_synthase_LarB"/>
</dbReference>
<reference evidence="2" key="1">
    <citation type="submission" date="2020-05" db="EMBL/GenBank/DDBJ databases">
        <authorList>
            <person name="Chiriac C."/>
            <person name="Salcher M."/>
            <person name="Ghai R."/>
            <person name="Kavagutti S V."/>
        </authorList>
    </citation>
    <scope>NUCLEOTIDE SEQUENCE</scope>
</reference>
<evidence type="ECO:0000313" key="2">
    <source>
        <dbReference type="EMBL" id="CAB4996575.1"/>
    </source>
</evidence>
<dbReference type="AlphaFoldDB" id="A0A6J7NWD2"/>
<sequence>MLLTRCDSVQIEAVLTAHPGATRVGATLLWRSAAPRPDRVAICTAGTADGSVADECMVTLKAHGVAARRFDDVGVAGLHRLLSVLDDIVLADAVVVIAGMEGALASVIGGLTAAPVIAVPTSVGYGAGLEGVTALLAMHASCASGITVVGIDNGFGAACAIVRLLGRAQRDG</sequence>
<dbReference type="PANTHER" id="PTHR43064:SF1">
    <property type="entry name" value="SLL1489 PROTEIN"/>
    <property type="match status" value="1"/>
</dbReference>